<organism evidence="1 2">
    <name type="scientific">Elysia crispata</name>
    <name type="common">lettuce slug</name>
    <dbReference type="NCBI Taxonomy" id="231223"/>
    <lineage>
        <taxon>Eukaryota</taxon>
        <taxon>Metazoa</taxon>
        <taxon>Spiralia</taxon>
        <taxon>Lophotrochozoa</taxon>
        <taxon>Mollusca</taxon>
        <taxon>Gastropoda</taxon>
        <taxon>Heterobranchia</taxon>
        <taxon>Euthyneura</taxon>
        <taxon>Panpulmonata</taxon>
        <taxon>Sacoglossa</taxon>
        <taxon>Placobranchoidea</taxon>
        <taxon>Plakobranchidae</taxon>
        <taxon>Elysia</taxon>
    </lineage>
</organism>
<dbReference type="AlphaFoldDB" id="A0AAE1DDK3"/>
<keyword evidence="2" id="KW-1185">Reference proteome</keyword>
<evidence type="ECO:0000313" key="2">
    <source>
        <dbReference type="Proteomes" id="UP001283361"/>
    </source>
</evidence>
<proteinExistence type="predicted"/>
<name>A0AAE1DDK3_9GAST</name>
<sequence>MENLSTSHFKSMFLVKSASSFRSGCDNENVLSPRKLLSKHKRKTYRKMVKTLTRCDTFGVIPVFREVTVTDHMHTFRHEAHHVATEEQRVTVREARRWGQFTRPNGWFQVSTTAGIFCLGSALFLWKSITTPNVSRQTVIEAASRHFLSSAQDPATRVIAPASLVASDQISSEIGVLYVRDS</sequence>
<comment type="caution">
    <text evidence="1">The sequence shown here is derived from an EMBL/GenBank/DDBJ whole genome shotgun (WGS) entry which is preliminary data.</text>
</comment>
<gene>
    <name evidence="1" type="ORF">RRG08_042386</name>
</gene>
<reference evidence="1" key="1">
    <citation type="journal article" date="2023" name="G3 (Bethesda)">
        <title>A reference genome for the long-term kleptoplast-retaining sea slug Elysia crispata morphotype clarki.</title>
        <authorList>
            <person name="Eastman K.E."/>
            <person name="Pendleton A.L."/>
            <person name="Shaikh M.A."/>
            <person name="Suttiyut T."/>
            <person name="Ogas R."/>
            <person name="Tomko P."/>
            <person name="Gavelis G."/>
            <person name="Widhalm J.R."/>
            <person name="Wisecaver J.H."/>
        </authorList>
    </citation>
    <scope>NUCLEOTIDE SEQUENCE</scope>
    <source>
        <strain evidence="1">ECLA1</strain>
    </source>
</reference>
<accession>A0AAE1DDK3</accession>
<dbReference type="EMBL" id="JAWDGP010004208">
    <property type="protein sequence ID" value="KAK3766606.1"/>
    <property type="molecule type" value="Genomic_DNA"/>
</dbReference>
<protein>
    <submittedName>
        <fullName evidence="1">Uncharacterized protein</fullName>
    </submittedName>
</protein>
<evidence type="ECO:0000313" key="1">
    <source>
        <dbReference type="EMBL" id="KAK3766606.1"/>
    </source>
</evidence>
<dbReference type="Proteomes" id="UP001283361">
    <property type="component" value="Unassembled WGS sequence"/>
</dbReference>